<gene>
    <name evidence="2" type="ORF">A3D08_03470</name>
</gene>
<keyword evidence="1" id="KW-1133">Transmembrane helix</keyword>
<proteinExistence type="predicted"/>
<organism evidence="2 3">
    <name type="scientific">Candidatus Roizmanbacteria bacterium RIFCSPHIGHO2_02_FULL_43_11</name>
    <dbReference type="NCBI Taxonomy" id="1802043"/>
    <lineage>
        <taxon>Bacteria</taxon>
        <taxon>Candidatus Roizmaniibacteriota</taxon>
    </lineage>
</organism>
<accession>A0A1F7HK89</accession>
<evidence type="ECO:0000313" key="3">
    <source>
        <dbReference type="Proteomes" id="UP000178098"/>
    </source>
</evidence>
<reference evidence="2 3" key="1">
    <citation type="journal article" date="2016" name="Nat. Commun.">
        <title>Thousands of microbial genomes shed light on interconnected biogeochemical processes in an aquifer system.</title>
        <authorList>
            <person name="Anantharaman K."/>
            <person name="Brown C.T."/>
            <person name="Hug L.A."/>
            <person name="Sharon I."/>
            <person name="Castelle C.J."/>
            <person name="Probst A.J."/>
            <person name="Thomas B.C."/>
            <person name="Singh A."/>
            <person name="Wilkins M.J."/>
            <person name="Karaoz U."/>
            <person name="Brodie E.L."/>
            <person name="Williams K.H."/>
            <person name="Hubbard S.S."/>
            <person name="Banfield J.F."/>
        </authorList>
    </citation>
    <scope>NUCLEOTIDE SEQUENCE [LARGE SCALE GENOMIC DNA]</scope>
</reference>
<evidence type="ECO:0008006" key="4">
    <source>
        <dbReference type="Google" id="ProtNLM"/>
    </source>
</evidence>
<evidence type="ECO:0000313" key="2">
    <source>
        <dbReference type="EMBL" id="OGK31618.1"/>
    </source>
</evidence>
<dbReference type="Proteomes" id="UP000178098">
    <property type="component" value="Unassembled WGS sequence"/>
</dbReference>
<comment type="caution">
    <text evidence="2">The sequence shown here is derived from an EMBL/GenBank/DDBJ whole genome shotgun (WGS) entry which is preliminary data.</text>
</comment>
<keyword evidence="1" id="KW-0812">Transmembrane</keyword>
<feature type="transmembrane region" description="Helical" evidence="1">
    <location>
        <begin position="14"/>
        <end position="35"/>
    </location>
</feature>
<name>A0A1F7HK89_9BACT</name>
<dbReference type="EMBL" id="MFZT01000013">
    <property type="protein sequence ID" value="OGK31618.1"/>
    <property type="molecule type" value="Genomic_DNA"/>
</dbReference>
<dbReference type="AlphaFoldDB" id="A0A1F7HK89"/>
<protein>
    <recommendedName>
        <fullName evidence="4">LytR/CpsA/Psr regulator C-terminal domain-containing protein</fullName>
    </recommendedName>
</protein>
<evidence type="ECO:0000256" key="1">
    <source>
        <dbReference type="SAM" id="Phobius"/>
    </source>
</evidence>
<sequence>MNHRRVGVSHIPSYALYLLAGVLCVYFLFVLARAFKESIIIQKRDRINIVYYGRETELISIGLTDGVHYIVSFSQNNKVSVPGGYGRYNVGALGKLAALEKTPDLIGKTFSSMISAHVDYYILPKEPEVYSGEDTDSPMFSQKSAISQMFSGSFVTNAHIFDKLYIAFLLSQRRQKDFAVLRSLSEEGEDGNINFSERRFLKKFKGFFYHQSLRQEEKEVQIVYHRYSAATTLSRVIEGQGVRVVDLADGSISEGRKKCVLTAEDTTGKTIHYLARMFNCDVQKGSPEASDIKLVMGTELTEQWK</sequence>
<keyword evidence="1" id="KW-0472">Membrane</keyword>